<feature type="transmembrane region" description="Helical" evidence="1">
    <location>
        <begin position="76"/>
        <end position="93"/>
    </location>
</feature>
<name>A0A8J3XK00_9ACTN</name>
<reference evidence="2" key="1">
    <citation type="submission" date="2021-01" db="EMBL/GenBank/DDBJ databases">
        <title>Whole genome shotgun sequence of Planotetraspora silvatica NBRC 100141.</title>
        <authorList>
            <person name="Komaki H."/>
            <person name="Tamura T."/>
        </authorList>
    </citation>
    <scope>NUCLEOTIDE SEQUENCE</scope>
    <source>
        <strain evidence="2">NBRC 100141</strain>
    </source>
</reference>
<evidence type="ECO:0000313" key="3">
    <source>
        <dbReference type="Proteomes" id="UP000644610"/>
    </source>
</evidence>
<dbReference type="AlphaFoldDB" id="A0A8J3XK00"/>
<keyword evidence="3" id="KW-1185">Reference proteome</keyword>
<protein>
    <submittedName>
        <fullName evidence="2">Uncharacterized protein</fullName>
    </submittedName>
</protein>
<comment type="caution">
    <text evidence="2">The sequence shown here is derived from an EMBL/GenBank/DDBJ whole genome shotgun (WGS) entry which is preliminary data.</text>
</comment>
<accession>A0A8J3XK00</accession>
<evidence type="ECO:0000256" key="1">
    <source>
        <dbReference type="SAM" id="Phobius"/>
    </source>
</evidence>
<keyword evidence="1" id="KW-1133">Transmembrane helix</keyword>
<evidence type="ECO:0000313" key="2">
    <source>
        <dbReference type="EMBL" id="GII44767.1"/>
    </source>
</evidence>
<proteinExistence type="predicted"/>
<keyword evidence="1" id="KW-0472">Membrane</keyword>
<organism evidence="2 3">
    <name type="scientific">Planotetraspora silvatica</name>
    <dbReference type="NCBI Taxonomy" id="234614"/>
    <lineage>
        <taxon>Bacteria</taxon>
        <taxon>Bacillati</taxon>
        <taxon>Actinomycetota</taxon>
        <taxon>Actinomycetes</taxon>
        <taxon>Streptosporangiales</taxon>
        <taxon>Streptosporangiaceae</taxon>
        <taxon>Planotetraspora</taxon>
    </lineage>
</organism>
<keyword evidence="1" id="KW-0812">Transmembrane</keyword>
<dbReference type="RefSeq" id="WP_203972411.1">
    <property type="nucleotide sequence ID" value="NZ_BAAAKY010000028.1"/>
</dbReference>
<gene>
    <name evidence="2" type="ORF">Psi02_11910</name>
</gene>
<dbReference type="Proteomes" id="UP000644610">
    <property type="component" value="Unassembled WGS sequence"/>
</dbReference>
<dbReference type="EMBL" id="BOOQ01000005">
    <property type="protein sequence ID" value="GII44767.1"/>
    <property type="molecule type" value="Genomic_DNA"/>
</dbReference>
<sequence>MKTLIGRLVLPMICVLLGWGVYAFSGIGQSDELRCGDRVMTTSDTCEHVTNGATRTNDYYQEKAENERLSNLVKNAGLGIMGLSGLSILYVLASSGVQAVRKRAPAQP</sequence>